<feature type="domain" description="Calcineurin-like phosphoesterase" evidence="6">
    <location>
        <begin position="63"/>
        <end position="230"/>
    </location>
</feature>
<comment type="caution">
    <text evidence="8">The sequence shown here is derived from an EMBL/GenBank/DDBJ whole genome shotgun (WGS) entry which is preliminary data.</text>
</comment>
<accession>L8JXS5</accession>
<dbReference type="Pfam" id="PF00149">
    <property type="entry name" value="Metallophos"/>
    <property type="match status" value="1"/>
</dbReference>
<evidence type="ECO:0000259" key="7">
    <source>
        <dbReference type="Pfam" id="PF01103"/>
    </source>
</evidence>
<dbReference type="Pfam" id="PF01103">
    <property type="entry name" value="Omp85"/>
    <property type="match status" value="1"/>
</dbReference>
<evidence type="ECO:0000256" key="5">
    <source>
        <dbReference type="SAM" id="SignalP"/>
    </source>
</evidence>
<dbReference type="GO" id="GO:0019867">
    <property type="term" value="C:outer membrane"/>
    <property type="evidence" value="ECO:0007669"/>
    <property type="project" value="InterPro"/>
</dbReference>
<dbReference type="OrthoDB" id="333971at2"/>
<dbReference type="SUPFAM" id="SSF56300">
    <property type="entry name" value="Metallo-dependent phosphatases"/>
    <property type="match status" value="1"/>
</dbReference>
<evidence type="ECO:0000256" key="3">
    <source>
        <dbReference type="ARBA" id="ARBA00022801"/>
    </source>
</evidence>
<dbReference type="InterPro" id="IPR051558">
    <property type="entry name" value="Metallophosphoesterase_PAP"/>
</dbReference>
<dbReference type="STRING" id="1237149.C900_00480"/>
<dbReference type="PANTHER" id="PTHR10161">
    <property type="entry name" value="TARTRATE-RESISTANT ACID PHOSPHATASE TYPE 5"/>
    <property type="match status" value="1"/>
</dbReference>
<dbReference type="eggNOG" id="COG1409">
    <property type="taxonomic scope" value="Bacteria"/>
</dbReference>
<organism evidence="8 9">
    <name type="scientific">Fulvivirga imtechensis AK7</name>
    <dbReference type="NCBI Taxonomy" id="1237149"/>
    <lineage>
        <taxon>Bacteria</taxon>
        <taxon>Pseudomonadati</taxon>
        <taxon>Bacteroidota</taxon>
        <taxon>Cytophagia</taxon>
        <taxon>Cytophagales</taxon>
        <taxon>Fulvivirgaceae</taxon>
        <taxon>Fulvivirga</taxon>
    </lineage>
</organism>
<sequence>MKYLIFNVLLLVFIGQVRAQEQLDTLTYSLFLVGDAGAVTAGQKGVFDIIKGQQAWTNVPTGLLFLGDNIYPQGMPPSYALDRQIAEAAIDAQLALAQDLKGTFYFIPGNHDWAQGRSYGWQHLRNQEQYIENKVEGQNVFLPDDGCPGPVEVALNEEITVIIIDTQWFLHGWSKPSGLSDCITANPVEVLQMMDDMIRRNRNANKKVIVATHHPMYSYGNHGGFNTLKDHFFPLTELAEPLYIPLPVIGSIYPLFRKIFGNIQDISHPTYQGMRNSMVNIFRKYPNLIHVSGHEHALEYAYADSIHYVVSGSGCKTEYVRTKGFAEYTESAFGFARLDFYKSGEVRVQYWRTKNNAPDGKLSFEKLLMKQPFEPALTPGEFVRKYDLKDSVVRTAASLRYESKSKFKKKVLGENYRKEWRQQINVPVFDIGREHGGLRIVQRGGGMQTKSLRLEATNGKQYVLRSIEKYPENAVPEFLRKTFAVDLVQDQISAAHPYGAFVVPELAKAAGVYHTNPRLVYIPNDPRLGDYQETFANTLAVYEERPDDDWSDADFFGNSEKIISTMKVLDKLADDNDNEVDQQFVLRSRLFDLVIGDWDRHDDQWRWATIDKKGEKGNIYRPIPRDRDQVFFVNEGFLPGIVSRKWALPKLEGFDYEVRWTPGLMFNARYFDRSFLTALSKEDWLSVAEQLQDSLTDESIERAIKQWPDSIYLLHGEEIIAKLKSRRNRLKEYALEHYLFLAKTVDVVGSDKHEHFSVERRKDGSVHVVVRKIKKDGDQKQVIYDRLFHADETNEIRLYGLGGEDVFEIQGEGAAGIKVRVIGGRDQDTMIDNSNVAGPARKNIFYDTKEGNSFNLNTESKDKTSDSPQVNNYDRRAFEYNVLMPLVTGNLNPDDGLFLGAGFMYTTQGFRKTPYKTRHKLLGSYAIKTSSYDFRYNGDFTDVAGSWDMHVDINVKQPNFVNNFFGLGNESEFDQNIDETLGVDDPIAYYRLRFSEVSSDISFSKKIGGFATFSMGGNMQAVAIEDPGSSDRFIQDFDLATGQALFGKYRTYAGGGIGLRFDKRNHPTLTTAGVVWDNRLSVMKGFRNSDNTFSSFNSELAFYYTFVSPSDLTVATRFGAGFNLGDYEFYQAQILDGKSELRGYRKTRFYGDSKLYNNLELRWRLFSFQTYIFPASFGVLAFNDVGRVWLDGEDSDTWHHGFGGGLWISPFNKTVLSSELAFSREETLFYVRFGFIF</sequence>
<dbReference type="PANTHER" id="PTHR10161:SF14">
    <property type="entry name" value="TARTRATE-RESISTANT ACID PHOSPHATASE TYPE 5"/>
    <property type="match status" value="1"/>
</dbReference>
<keyword evidence="2 5" id="KW-0732">Signal</keyword>
<dbReference type="Gene3D" id="3.60.21.10">
    <property type="match status" value="2"/>
</dbReference>
<dbReference type="GO" id="GO:0016787">
    <property type="term" value="F:hydrolase activity"/>
    <property type="evidence" value="ECO:0007669"/>
    <property type="project" value="UniProtKB-KW"/>
</dbReference>
<dbReference type="PATRIC" id="fig|1237149.3.peg.930"/>
<evidence type="ECO:0000313" key="9">
    <source>
        <dbReference type="Proteomes" id="UP000011135"/>
    </source>
</evidence>
<name>L8JXS5_9BACT</name>
<reference evidence="8 9" key="1">
    <citation type="submission" date="2012-12" db="EMBL/GenBank/DDBJ databases">
        <title>Genome assembly of Fulvivirga imtechensis AK7.</title>
        <authorList>
            <person name="Nupur N."/>
            <person name="Khatri I."/>
            <person name="Kumar R."/>
            <person name="Subramanian S."/>
            <person name="Pinnaka A."/>
        </authorList>
    </citation>
    <scope>NUCLEOTIDE SEQUENCE [LARGE SCALE GENOMIC DNA]</scope>
    <source>
        <strain evidence="8 9">AK7</strain>
    </source>
</reference>
<keyword evidence="9" id="KW-1185">Reference proteome</keyword>
<evidence type="ECO:0000259" key="6">
    <source>
        <dbReference type="Pfam" id="PF00149"/>
    </source>
</evidence>
<dbReference type="AlphaFoldDB" id="L8JXS5"/>
<dbReference type="RefSeq" id="WP_009578393.1">
    <property type="nucleotide sequence ID" value="NZ_AMZN01000012.1"/>
</dbReference>
<feature type="signal peptide" evidence="5">
    <location>
        <begin position="1"/>
        <end position="19"/>
    </location>
</feature>
<comment type="subcellular location">
    <subcellularLocation>
        <location evidence="1">Membrane</location>
    </subcellularLocation>
</comment>
<dbReference type="eggNOG" id="COG4775">
    <property type="taxonomic scope" value="Bacteria"/>
</dbReference>
<gene>
    <name evidence="8" type="ORF">C900_00480</name>
</gene>
<dbReference type="Proteomes" id="UP000011135">
    <property type="component" value="Unassembled WGS sequence"/>
</dbReference>
<keyword evidence="4" id="KW-0472">Membrane</keyword>
<feature type="chain" id="PRO_5003993604" evidence="5">
    <location>
        <begin position="20"/>
        <end position="1237"/>
    </location>
</feature>
<feature type="domain" description="Bacterial surface antigen (D15)" evidence="7">
    <location>
        <begin position="957"/>
        <end position="1205"/>
    </location>
</feature>
<dbReference type="InterPro" id="IPR000184">
    <property type="entry name" value="Bac_surfAg_D15"/>
</dbReference>
<dbReference type="InterPro" id="IPR004843">
    <property type="entry name" value="Calcineurin-like_PHP"/>
</dbReference>
<proteinExistence type="predicted"/>
<dbReference type="Gene3D" id="2.40.160.50">
    <property type="entry name" value="membrane protein fhac: a member of the omp85/tpsb transporter family"/>
    <property type="match status" value="1"/>
</dbReference>
<keyword evidence="3" id="KW-0378">Hydrolase</keyword>
<protein>
    <submittedName>
        <fullName evidence="8">Surface antigen (D15)</fullName>
    </submittedName>
</protein>
<dbReference type="EMBL" id="AMZN01000012">
    <property type="protein sequence ID" value="ELR72978.1"/>
    <property type="molecule type" value="Genomic_DNA"/>
</dbReference>
<evidence type="ECO:0000256" key="2">
    <source>
        <dbReference type="ARBA" id="ARBA00022729"/>
    </source>
</evidence>
<evidence type="ECO:0000256" key="4">
    <source>
        <dbReference type="ARBA" id="ARBA00023136"/>
    </source>
</evidence>
<evidence type="ECO:0000256" key="1">
    <source>
        <dbReference type="ARBA" id="ARBA00004370"/>
    </source>
</evidence>
<evidence type="ECO:0000313" key="8">
    <source>
        <dbReference type="EMBL" id="ELR72978.1"/>
    </source>
</evidence>
<dbReference type="InterPro" id="IPR029052">
    <property type="entry name" value="Metallo-depent_PP-like"/>
</dbReference>